<reference evidence="2" key="1">
    <citation type="submission" date="2023-03" db="EMBL/GenBank/DDBJ databases">
        <title>Massive genome expansion in bonnet fungi (Mycena s.s.) driven by repeated elements and novel gene families across ecological guilds.</title>
        <authorList>
            <consortium name="Lawrence Berkeley National Laboratory"/>
            <person name="Harder C.B."/>
            <person name="Miyauchi S."/>
            <person name="Viragh M."/>
            <person name="Kuo A."/>
            <person name="Thoen E."/>
            <person name="Andreopoulos B."/>
            <person name="Lu D."/>
            <person name="Skrede I."/>
            <person name="Drula E."/>
            <person name="Henrissat B."/>
            <person name="Morin E."/>
            <person name="Kohler A."/>
            <person name="Barry K."/>
            <person name="LaButti K."/>
            <person name="Morin E."/>
            <person name="Salamov A."/>
            <person name="Lipzen A."/>
            <person name="Mereny Z."/>
            <person name="Hegedus B."/>
            <person name="Baldrian P."/>
            <person name="Stursova M."/>
            <person name="Weitz H."/>
            <person name="Taylor A."/>
            <person name="Grigoriev I.V."/>
            <person name="Nagy L.G."/>
            <person name="Martin F."/>
            <person name="Kauserud H."/>
        </authorList>
    </citation>
    <scope>NUCLEOTIDE SEQUENCE</scope>
    <source>
        <strain evidence="2">9144</strain>
    </source>
</reference>
<evidence type="ECO:0000313" key="3">
    <source>
        <dbReference type="Proteomes" id="UP001219525"/>
    </source>
</evidence>
<feature type="region of interest" description="Disordered" evidence="1">
    <location>
        <begin position="45"/>
        <end position="84"/>
    </location>
</feature>
<accession>A0AAD6VRN0</accession>
<keyword evidence="3" id="KW-1185">Reference proteome</keyword>
<proteinExistence type="predicted"/>
<evidence type="ECO:0000313" key="2">
    <source>
        <dbReference type="EMBL" id="KAJ7217758.1"/>
    </source>
</evidence>
<gene>
    <name evidence="2" type="ORF">GGX14DRAFT_561123</name>
</gene>
<name>A0AAD6VRN0_9AGAR</name>
<dbReference type="AlphaFoldDB" id="A0AAD6VRN0"/>
<sequence>MSSAIRASRSLENAPGYSDDAKVLFQRFCCPSLLALTALHFPDSRHHSPLSMPPLTPPRKSLSRGADLSELRGEPTTLVSRKDFPPVIEVQSEANAF</sequence>
<dbReference type="EMBL" id="JARJCW010000013">
    <property type="protein sequence ID" value="KAJ7217758.1"/>
    <property type="molecule type" value="Genomic_DNA"/>
</dbReference>
<evidence type="ECO:0000256" key="1">
    <source>
        <dbReference type="SAM" id="MobiDB-lite"/>
    </source>
</evidence>
<comment type="caution">
    <text evidence="2">The sequence shown here is derived from an EMBL/GenBank/DDBJ whole genome shotgun (WGS) entry which is preliminary data.</text>
</comment>
<dbReference type="Proteomes" id="UP001219525">
    <property type="component" value="Unassembled WGS sequence"/>
</dbReference>
<organism evidence="2 3">
    <name type="scientific">Mycena pura</name>
    <dbReference type="NCBI Taxonomy" id="153505"/>
    <lineage>
        <taxon>Eukaryota</taxon>
        <taxon>Fungi</taxon>
        <taxon>Dikarya</taxon>
        <taxon>Basidiomycota</taxon>
        <taxon>Agaricomycotina</taxon>
        <taxon>Agaricomycetes</taxon>
        <taxon>Agaricomycetidae</taxon>
        <taxon>Agaricales</taxon>
        <taxon>Marasmiineae</taxon>
        <taxon>Mycenaceae</taxon>
        <taxon>Mycena</taxon>
    </lineage>
</organism>
<protein>
    <submittedName>
        <fullName evidence="2">Uncharacterized protein</fullName>
    </submittedName>
</protein>